<feature type="compositionally biased region" description="Polar residues" evidence="1">
    <location>
        <begin position="272"/>
        <end position="289"/>
    </location>
</feature>
<dbReference type="HOGENOM" id="CLU_563217_0_0_1"/>
<keyword evidence="3" id="KW-1185">Reference proteome</keyword>
<reference evidence="3" key="2">
    <citation type="submission" date="2010-04" db="EMBL/GenBank/DDBJ databases">
        <authorList>
            <person name="Buell R."/>
            <person name="Hamilton J."/>
            <person name="Hostetler J."/>
        </authorList>
    </citation>
    <scope>NUCLEOTIDE SEQUENCE [LARGE SCALE GENOMIC DNA]</scope>
    <source>
        <strain evidence="3">DAOM:BR144</strain>
    </source>
</reference>
<organism evidence="2 3">
    <name type="scientific">Globisporangium ultimum (strain ATCC 200006 / CBS 805.95 / DAOM BR144)</name>
    <name type="common">Pythium ultimum</name>
    <dbReference type="NCBI Taxonomy" id="431595"/>
    <lineage>
        <taxon>Eukaryota</taxon>
        <taxon>Sar</taxon>
        <taxon>Stramenopiles</taxon>
        <taxon>Oomycota</taxon>
        <taxon>Peronosporomycetes</taxon>
        <taxon>Pythiales</taxon>
        <taxon>Pythiaceae</taxon>
        <taxon>Globisporangium</taxon>
    </lineage>
</organism>
<evidence type="ECO:0000256" key="1">
    <source>
        <dbReference type="SAM" id="MobiDB-lite"/>
    </source>
</evidence>
<dbReference type="AlphaFoldDB" id="K3WRQ9"/>
<accession>K3WRQ9</accession>
<name>K3WRQ9_GLOUD</name>
<sequence length="410" mass="44659">MYKRNPIHHVSSAKALATKESLAATVDERRMMKNVAQPEHAYTGCIPQRSEPEDDAKPVKKNPPILGYMGHLRNEQDHIGTTFTKGLAVSRGAQSVSPTCGHGSVRAPVLSNNQKEALKKPHYKDMHDKDVGAHRVRFPPQPNHGKLKATNSRSEYGAFDNASGYGEFQKPPQMSGRSGYGAFDNASGYGEFQKPPQMSCRSGYGAFDNASGYGEFQARPATSPRSGYGAFDNASGYGEFQKPPQMSGRSGYGAFDNASGYGEFAAAPPSPSLNTANQPPDPPSSQVTPSKVHPILTFKYSDSLDKKYQQALKCVGGKKNALQLWRVAAASITSRHSNQTSLLQRIKRSFEKREHENGGNMTKDHLKEALQSLACVFTDDQVTALFGVYDTQCKGVVPMETFLIALSDCL</sequence>
<dbReference type="Proteomes" id="UP000019132">
    <property type="component" value="Unassembled WGS sequence"/>
</dbReference>
<feature type="region of interest" description="Disordered" evidence="1">
    <location>
        <begin position="40"/>
        <end position="61"/>
    </location>
</feature>
<proteinExistence type="predicted"/>
<evidence type="ECO:0008006" key="4">
    <source>
        <dbReference type="Google" id="ProtNLM"/>
    </source>
</evidence>
<dbReference type="InParanoid" id="K3WRQ9"/>
<dbReference type="EMBL" id="GL376585">
    <property type="status" value="NOT_ANNOTATED_CDS"/>
    <property type="molecule type" value="Genomic_DNA"/>
</dbReference>
<evidence type="ECO:0000313" key="3">
    <source>
        <dbReference type="Proteomes" id="UP000019132"/>
    </source>
</evidence>
<dbReference type="InterPro" id="IPR011992">
    <property type="entry name" value="EF-hand-dom_pair"/>
</dbReference>
<evidence type="ECO:0000313" key="2">
    <source>
        <dbReference type="EnsemblProtists" id="PYU1_T007653"/>
    </source>
</evidence>
<reference evidence="2" key="3">
    <citation type="submission" date="2015-02" db="UniProtKB">
        <authorList>
            <consortium name="EnsemblProtists"/>
        </authorList>
    </citation>
    <scope>IDENTIFICATION</scope>
    <source>
        <strain evidence="2">DAOM BR144</strain>
    </source>
</reference>
<dbReference type="OMA" id="EFQKPPQ"/>
<dbReference type="Gene3D" id="1.10.238.10">
    <property type="entry name" value="EF-hand"/>
    <property type="match status" value="1"/>
</dbReference>
<feature type="region of interest" description="Disordered" evidence="1">
    <location>
        <begin position="263"/>
        <end position="290"/>
    </location>
</feature>
<reference evidence="3" key="1">
    <citation type="journal article" date="2010" name="Genome Biol.">
        <title>Genome sequence of the necrotrophic plant pathogen Pythium ultimum reveals original pathogenicity mechanisms and effector repertoire.</title>
        <authorList>
            <person name="Levesque C.A."/>
            <person name="Brouwer H."/>
            <person name="Cano L."/>
            <person name="Hamilton J.P."/>
            <person name="Holt C."/>
            <person name="Huitema E."/>
            <person name="Raffaele S."/>
            <person name="Robideau G.P."/>
            <person name="Thines M."/>
            <person name="Win J."/>
            <person name="Zerillo M.M."/>
            <person name="Beakes G.W."/>
            <person name="Boore J.L."/>
            <person name="Busam D."/>
            <person name="Dumas B."/>
            <person name="Ferriera S."/>
            <person name="Fuerstenberg S.I."/>
            <person name="Gachon C.M."/>
            <person name="Gaulin E."/>
            <person name="Govers F."/>
            <person name="Grenville-Briggs L."/>
            <person name="Horner N."/>
            <person name="Hostetler J."/>
            <person name="Jiang R.H."/>
            <person name="Johnson J."/>
            <person name="Krajaejun T."/>
            <person name="Lin H."/>
            <person name="Meijer H.J."/>
            <person name="Moore B."/>
            <person name="Morris P."/>
            <person name="Phuntmart V."/>
            <person name="Puiu D."/>
            <person name="Shetty J."/>
            <person name="Stajich J.E."/>
            <person name="Tripathy S."/>
            <person name="Wawra S."/>
            <person name="van West P."/>
            <person name="Whitty B.R."/>
            <person name="Coutinho P.M."/>
            <person name="Henrissat B."/>
            <person name="Martin F."/>
            <person name="Thomas P.D."/>
            <person name="Tyler B.M."/>
            <person name="De Vries R.P."/>
            <person name="Kamoun S."/>
            <person name="Yandell M."/>
            <person name="Tisserat N."/>
            <person name="Buell C.R."/>
        </authorList>
    </citation>
    <scope>NUCLEOTIDE SEQUENCE</scope>
    <source>
        <strain evidence="3">DAOM:BR144</strain>
    </source>
</reference>
<protein>
    <recommendedName>
        <fullName evidence="4">EF-hand domain-containing protein</fullName>
    </recommendedName>
</protein>
<dbReference type="eggNOG" id="ENOG502S3CG">
    <property type="taxonomic scope" value="Eukaryota"/>
</dbReference>
<dbReference type="VEuPathDB" id="FungiDB:PYU1_G007637"/>
<dbReference type="EnsemblProtists" id="PYU1_T007653">
    <property type="protein sequence ID" value="PYU1_T007653"/>
    <property type="gene ID" value="PYU1_G007637"/>
</dbReference>
<dbReference type="SUPFAM" id="SSF47473">
    <property type="entry name" value="EF-hand"/>
    <property type="match status" value="1"/>
</dbReference>